<dbReference type="AlphaFoldDB" id="A0A9Q3UQH8"/>
<dbReference type="GO" id="GO:0046872">
    <property type="term" value="F:metal ion binding"/>
    <property type="evidence" value="ECO:0007669"/>
    <property type="project" value="UniProtKB-KW"/>
</dbReference>
<protein>
    <recommendedName>
        <fullName evidence="7">Linear primary-alkylsulfatase</fullName>
        <ecNumber evidence="6">3.1.6.21</ecNumber>
    </recommendedName>
    <alternativeName>
        <fullName evidence="8">Type III linear primary-alkylsulfatase</fullName>
    </alternativeName>
</protein>
<evidence type="ECO:0000256" key="5">
    <source>
        <dbReference type="ARBA" id="ARBA00033751"/>
    </source>
</evidence>
<accession>A0A9Q3UQH8</accession>
<dbReference type="InterPro" id="IPR036866">
    <property type="entry name" value="RibonucZ/Hydroxyglut_hydro"/>
</dbReference>
<dbReference type="FunFam" id="1.25.40.880:FF:000001">
    <property type="entry name" value="SDS hydrolase SdsA1"/>
    <property type="match status" value="1"/>
</dbReference>
<organism evidence="10 11">
    <name type="scientific">Alloalcanivorax marinus</name>
    <dbReference type="NCBI Taxonomy" id="1177169"/>
    <lineage>
        <taxon>Bacteria</taxon>
        <taxon>Pseudomonadati</taxon>
        <taxon>Pseudomonadota</taxon>
        <taxon>Gammaproteobacteria</taxon>
        <taxon>Oceanospirillales</taxon>
        <taxon>Alcanivoracaceae</taxon>
        <taxon>Alloalcanivorax</taxon>
    </lineage>
</organism>
<keyword evidence="11" id="KW-1185">Reference proteome</keyword>
<dbReference type="InterPro" id="IPR001279">
    <property type="entry name" value="Metallo-B-lactamas"/>
</dbReference>
<dbReference type="InterPro" id="IPR038536">
    <property type="entry name" value="Alkyl/aryl-sulf_dimr_sf"/>
</dbReference>
<dbReference type="EC" id="3.1.6.21" evidence="6"/>
<dbReference type="GO" id="GO:0046983">
    <property type="term" value="F:protein dimerization activity"/>
    <property type="evidence" value="ECO:0007669"/>
    <property type="project" value="InterPro"/>
</dbReference>
<dbReference type="GO" id="GO:0018741">
    <property type="term" value="F:linear primary-alkylsulfatase activity"/>
    <property type="evidence" value="ECO:0007669"/>
    <property type="project" value="UniProtKB-EC"/>
</dbReference>
<dbReference type="InterPro" id="IPR052195">
    <property type="entry name" value="Bact_Alkyl/Aryl-Sulfatase"/>
</dbReference>
<gene>
    <name evidence="10" type="ORF">LL252_11625</name>
</gene>
<comment type="similarity">
    <text evidence="5">Belongs to the metallo-beta-lactamase superfamily. Type III sulfatase family.</text>
</comment>
<evidence type="ECO:0000256" key="7">
    <source>
        <dbReference type="ARBA" id="ARBA00068034"/>
    </source>
</evidence>
<evidence type="ECO:0000313" key="10">
    <source>
        <dbReference type="EMBL" id="MCC4309223.1"/>
    </source>
</evidence>
<dbReference type="SMART" id="SM00849">
    <property type="entry name" value="Lactamase_B"/>
    <property type="match status" value="1"/>
</dbReference>
<evidence type="ECO:0000259" key="9">
    <source>
        <dbReference type="SMART" id="SM00849"/>
    </source>
</evidence>
<name>A0A9Q3UQH8_9GAMM</name>
<dbReference type="PANTHER" id="PTHR43223:SF1">
    <property type="entry name" value="ALKYL_ARYL-SULFATASE BDS1"/>
    <property type="match status" value="1"/>
</dbReference>
<keyword evidence="3" id="KW-0378">Hydrolase</keyword>
<dbReference type="PANTHER" id="PTHR43223">
    <property type="entry name" value="ALKYL/ARYL-SULFATASE"/>
    <property type="match status" value="1"/>
</dbReference>
<dbReference type="Proteomes" id="UP001108027">
    <property type="component" value="Unassembled WGS sequence"/>
</dbReference>
<evidence type="ECO:0000256" key="1">
    <source>
        <dbReference type="ARBA" id="ARBA00001947"/>
    </source>
</evidence>
<evidence type="ECO:0000256" key="4">
    <source>
        <dbReference type="ARBA" id="ARBA00022833"/>
    </source>
</evidence>
<dbReference type="FunFam" id="3.60.15.30:FF:000001">
    <property type="entry name" value="Alkyl/aryl-sulfatase BDS1"/>
    <property type="match status" value="1"/>
</dbReference>
<dbReference type="InterPro" id="IPR044097">
    <property type="entry name" value="Bds1/SdsA1_MBL-fold"/>
</dbReference>
<dbReference type="RefSeq" id="WP_228234133.1">
    <property type="nucleotide sequence ID" value="NZ_JAJGNA010000013.1"/>
</dbReference>
<dbReference type="Gene3D" id="1.25.40.880">
    <property type="entry name" value="Alkyl sulfatase, dimerisation domain"/>
    <property type="match status" value="1"/>
</dbReference>
<reference evidence="10" key="1">
    <citation type="submission" date="2021-10" db="EMBL/GenBank/DDBJ databases">
        <title>The diversity and Nitrogen Metabolism of Culturable Nitrate-Utilizing Bacteria Within the Oxygen Minimum Zone of the Changjiang (Yangtze River)Estuary.</title>
        <authorList>
            <person name="Zhang D."/>
            <person name="Zheng J."/>
            <person name="Liu S."/>
            <person name="He W."/>
        </authorList>
    </citation>
    <scope>NUCLEOTIDE SEQUENCE</scope>
    <source>
        <strain evidence="10">FXH-223</strain>
    </source>
</reference>
<comment type="caution">
    <text evidence="10">The sequence shown here is derived from an EMBL/GenBank/DDBJ whole genome shotgun (WGS) entry which is preliminary data.</text>
</comment>
<dbReference type="Pfam" id="PF14864">
    <property type="entry name" value="Alkyl_sulf_C"/>
    <property type="match status" value="1"/>
</dbReference>
<comment type="cofactor">
    <cofactor evidence="1">
        <name>Zn(2+)</name>
        <dbReference type="ChEBI" id="CHEBI:29105"/>
    </cofactor>
</comment>
<keyword evidence="2" id="KW-0479">Metal-binding</keyword>
<dbReference type="InterPro" id="IPR029228">
    <property type="entry name" value="Alkyl_sulf_dimr"/>
</dbReference>
<dbReference type="Gene3D" id="3.30.1050.10">
    <property type="entry name" value="SCP2 sterol-binding domain"/>
    <property type="match status" value="1"/>
</dbReference>
<evidence type="ECO:0000313" key="11">
    <source>
        <dbReference type="Proteomes" id="UP001108027"/>
    </source>
</evidence>
<dbReference type="Gene3D" id="3.60.15.30">
    <property type="entry name" value="Metallo-beta-lactamase domain"/>
    <property type="match status" value="1"/>
</dbReference>
<evidence type="ECO:0000256" key="3">
    <source>
        <dbReference type="ARBA" id="ARBA00022801"/>
    </source>
</evidence>
<dbReference type="Pfam" id="PF00753">
    <property type="entry name" value="Lactamase_B"/>
    <property type="match status" value="1"/>
</dbReference>
<dbReference type="Pfam" id="PF14863">
    <property type="entry name" value="Alkyl_sulf_dimr"/>
    <property type="match status" value="1"/>
</dbReference>
<proteinExistence type="inferred from homology"/>
<keyword evidence="4" id="KW-0862">Zinc</keyword>
<dbReference type="GO" id="GO:0018909">
    <property type="term" value="P:dodecyl sulfate metabolic process"/>
    <property type="evidence" value="ECO:0007669"/>
    <property type="project" value="InterPro"/>
</dbReference>
<dbReference type="InterPro" id="IPR029229">
    <property type="entry name" value="Alkyl_sulf_C"/>
</dbReference>
<dbReference type="InterPro" id="IPR036527">
    <property type="entry name" value="SCP2_sterol-bd_dom_sf"/>
</dbReference>
<sequence length="643" mass="72197">MQEHAKPAQPATVAHNRGCCDSLPFHDRRDYDNAARGFIDGFHADVIRRDRDGRAVWDFRAYDFQDTEVAPDTVHPSLWRLARLNNHAGLFKVCERIYQIRGFDLSNMNVIEGDTGLIIMDPLVSAEVAAAALDTYYRHRPRKPVVAVIYTHSHVDHFGGVKGVASEEDVRAGRVRIYAPEGFMEETVSENVFAGPAMQRRAQYMYGGLLPRGPRGQVDAGLGKGTSRGTVTLIPPTDSIVEPFETHVIDGLEIEFQLTPGTEAPAEMNLYFPTLRALCVAENACQCMHNVLTLRGALVRDPRIWSYYLGETLDRYGDRSDVLFAQHHWPTWGGDNIREFLADQRDMYAFLNDETLRLLNHGLTPLDIADRLKRLPEPLASRWYARDYYGSVSHNVRAVYQRFMGFYDANPAHLNPLPPVESARRTVAWMGGAGAVLEKARAEFERGEYRWVAEVVNKLVFAEPDNREARELQADALEQLGYQCENTTWRNAYLTGAQELRLGVRRVGGGQAPDLVRSMTPDLFFSFLAVRLNGERAAGEELALNWTFPDLEAPEQQRFALTLRNGVLTHLAGRHHPHPRVSATMNKTDLDRVAMGRLTLDAALEEGTIQVQGDADALARLFALLDDFAPGFDIVTPPATRMD</sequence>
<dbReference type="SUPFAM" id="SSF55718">
    <property type="entry name" value="SCP-like"/>
    <property type="match status" value="1"/>
</dbReference>
<dbReference type="CDD" id="cd07710">
    <property type="entry name" value="arylsulfatase_Sdsa1-like_MBL-fold"/>
    <property type="match status" value="1"/>
</dbReference>
<dbReference type="SUPFAM" id="SSF56281">
    <property type="entry name" value="Metallo-hydrolase/oxidoreductase"/>
    <property type="match status" value="1"/>
</dbReference>
<dbReference type="EMBL" id="JAJGNA010000013">
    <property type="protein sequence ID" value="MCC4309223.1"/>
    <property type="molecule type" value="Genomic_DNA"/>
</dbReference>
<feature type="domain" description="Metallo-beta-lactamase" evidence="9">
    <location>
        <begin position="105"/>
        <end position="327"/>
    </location>
</feature>
<evidence type="ECO:0000256" key="6">
    <source>
        <dbReference type="ARBA" id="ARBA00066568"/>
    </source>
</evidence>
<evidence type="ECO:0000256" key="8">
    <source>
        <dbReference type="ARBA" id="ARBA00075789"/>
    </source>
</evidence>
<evidence type="ECO:0000256" key="2">
    <source>
        <dbReference type="ARBA" id="ARBA00022723"/>
    </source>
</evidence>